<evidence type="ECO:0008006" key="4">
    <source>
        <dbReference type="Google" id="ProtNLM"/>
    </source>
</evidence>
<dbReference type="RefSeq" id="WP_128211238.1">
    <property type="nucleotide sequence ID" value="NZ_CP025746.1"/>
</dbReference>
<proteinExistence type="predicted"/>
<evidence type="ECO:0000313" key="2">
    <source>
        <dbReference type="EMBL" id="QAA30786.1"/>
    </source>
</evidence>
<keyword evidence="1" id="KW-0812">Transmembrane</keyword>
<keyword evidence="3" id="KW-1185">Reference proteome</keyword>
<dbReference type="Proteomes" id="UP000286268">
    <property type="component" value="Chromosome"/>
</dbReference>
<evidence type="ECO:0000256" key="1">
    <source>
        <dbReference type="SAM" id="Phobius"/>
    </source>
</evidence>
<dbReference type="AlphaFoldDB" id="A0A3R5UDH4"/>
<protein>
    <recommendedName>
        <fullName evidence="4">DUF3784 domain-containing protein</fullName>
    </recommendedName>
</protein>
<reference evidence="2 3" key="1">
    <citation type="submission" date="2018-01" db="EMBL/GenBank/DDBJ databases">
        <title>Genome Sequencing and Assembly of Anaerobacter polyendosporus strain CT4.</title>
        <authorList>
            <person name="Tachaapaikoon C."/>
            <person name="Sutheeworapong S."/>
            <person name="Jenjaroenpun P."/>
            <person name="Wongsurawat T."/>
            <person name="Nookeaw I."/>
            <person name="Cheawchanlertfa P."/>
            <person name="Kosugi A."/>
            <person name="Cheevadhanarak S."/>
            <person name="Ratanakhanokchai K."/>
        </authorList>
    </citation>
    <scope>NUCLEOTIDE SEQUENCE [LARGE SCALE GENOMIC DNA]</scope>
    <source>
        <strain evidence="2 3">CT4</strain>
    </source>
</reference>
<accession>A0A3R5UDH4</accession>
<organism evidence="2 3">
    <name type="scientific">Clostridium manihotivorum</name>
    <dbReference type="NCBI Taxonomy" id="2320868"/>
    <lineage>
        <taxon>Bacteria</taxon>
        <taxon>Bacillati</taxon>
        <taxon>Bacillota</taxon>
        <taxon>Clostridia</taxon>
        <taxon>Eubacteriales</taxon>
        <taxon>Clostridiaceae</taxon>
        <taxon>Clostridium</taxon>
    </lineage>
</organism>
<dbReference type="EMBL" id="CP025746">
    <property type="protein sequence ID" value="QAA30786.1"/>
    <property type="molecule type" value="Genomic_DNA"/>
</dbReference>
<name>A0A3R5UDH4_9CLOT</name>
<feature type="transmembrane region" description="Helical" evidence="1">
    <location>
        <begin position="6"/>
        <end position="24"/>
    </location>
</feature>
<feature type="transmembrane region" description="Helical" evidence="1">
    <location>
        <begin position="45"/>
        <end position="69"/>
    </location>
</feature>
<dbReference type="KEGG" id="cmah:C1I91_03445"/>
<evidence type="ECO:0000313" key="3">
    <source>
        <dbReference type="Proteomes" id="UP000286268"/>
    </source>
</evidence>
<sequence>MENTIFSGFLVVFGAMLLYTGLKASDEKIKNLSNFKRYKKVSDELIKFLRIQNIVIGVALFITGVINFYSTLSTTILAIIILSIYIVTVALAFVAKGRYLKK</sequence>
<keyword evidence="1" id="KW-0472">Membrane</keyword>
<feature type="transmembrane region" description="Helical" evidence="1">
    <location>
        <begin position="75"/>
        <end position="95"/>
    </location>
</feature>
<keyword evidence="1" id="KW-1133">Transmembrane helix</keyword>
<gene>
    <name evidence="2" type="ORF">C1I91_03445</name>
</gene>